<dbReference type="Pfam" id="PF03808">
    <property type="entry name" value="Glyco_tran_WecG"/>
    <property type="match status" value="1"/>
</dbReference>
<gene>
    <name evidence="3" type="ORF">C5613_10095</name>
</gene>
<reference evidence="4" key="1">
    <citation type="submission" date="2018-02" db="EMBL/GenBank/DDBJ databases">
        <title>Draft genome sequencing of Rhodococcus opacus KU647198.</title>
        <authorList>
            <person name="Zheng B.-X."/>
        </authorList>
    </citation>
    <scope>NUCLEOTIDE SEQUENCE [LARGE SCALE GENOMIC DNA]</scope>
    <source>
        <strain evidence="4">04-OD7</strain>
    </source>
</reference>
<keyword evidence="2" id="KW-0808">Transferase</keyword>
<dbReference type="NCBIfam" id="TIGR00696">
    <property type="entry name" value="wecG_tagA_cpsF"/>
    <property type="match status" value="1"/>
</dbReference>
<protein>
    <recommendedName>
        <fullName evidence="5">Glycosyltransferase</fullName>
    </recommendedName>
</protein>
<evidence type="ECO:0000256" key="2">
    <source>
        <dbReference type="ARBA" id="ARBA00022679"/>
    </source>
</evidence>
<proteinExistence type="predicted"/>
<dbReference type="CDD" id="cd06533">
    <property type="entry name" value="Glyco_transf_WecG_TagA"/>
    <property type="match status" value="1"/>
</dbReference>
<sequence>MYRPTSIRTRELPIDIADISEEELCQLVTSRSSDEAWGIVVTPNMHHIAQLEVGSPIDAAYQIAQVVVADGWPVVRLARRLGNPLRGRTTGSGLVSLVSNCVVDGRRAFIIGGSTESSGRMLAEKMRANGWLTAIDYFPVGSFGSADAHDRLFRAVERFEPDLVIVGIGTPRQEMLAVEISSLRGNGWILCVGAGVDYAAGARSRSPIIFQRLGLEWMYRIVREPNRLLLRYLRDVPPFVAVARRSTSGRSK</sequence>
<dbReference type="AlphaFoldDB" id="A0A2S8JDQ4"/>
<accession>A0A2S8JDQ4</accession>
<evidence type="ECO:0008006" key="5">
    <source>
        <dbReference type="Google" id="ProtNLM"/>
    </source>
</evidence>
<dbReference type="Proteomes" id="UP000239290">
    <property type="component" value="Unassembled WGS sequence"/>
</dbReference>
<evidence type="ECO:0000256" key="1">
    <source>
        <dbReference type="ARBA" id="ARBA00022676"/>
    </source>
</evidence>
<organism evidence="3 4">
    <name type="scientific">Rhodococcus opacus</name>
    <name type="common">Nocardia opaca</name>
    <dbReference type="NCBI Taxonomy" id="37919"/>
    <lineage>
        <taxon>Bacteria</taxon>
        <taxon>Bacillati</taxon>
        <taxon>Actinomycetota</taxon>
        <taxon>Actinomycetes</taxon>
        <taxon>Mycobacteriales</taxon>
        <taxon>Nocardiaceae</taxon>
        <taxon>Rhodococcus</taxon>
    </lineage>
</organism>
<evidence type="ECO:0000313" key="4">
    <source>
        <dbReference type="Proteomes" id="UP000239290"/>
    </source>
</evidence>
<comment type="caution">
    <text evidence="3">The sequence shown here is derived from an EMBL/GenBank/DDBJ whole genome shotgun (WGS) entry which is preliminary data.</text>
</comment>
<dbReference type="PANTHER" id="PTHR34136">
    <property type="match status" value="1"/>
</dbReference>
<keyword evidence="1" id="KW-0328">Glycosyltransferase</keyword>
<dbReference type="GO" id="GO:0016758">
    <property type="term" value="F:hexosyltransferase activity"/>
    <property type="evidence" value="ECO:0007669"/>
    <property type="project" value="TreeGrafter"/>
</dbReference>
<name>A0A2S8JDQ4_RHOOP</name>
<dbReference type="InterPro" id="IPR004629">
    <property type="entry name" value="WecG_TagA_CpsF"/>
</dbReference>
<dbReference type="EMBL" id="PUIO01000009">
    <property type="protein sequence ID" value="PQP25184.1"/>
    <property type="molecule type" value="Genomic_DNA"/>
</dbReference>
<dbReference type="PANTHER" id="PTHR34136:SF1">
    <property type="entry name" value="UDP-N-ACETYL-D-MANNOSAMINURONIC ACID TRANSFERASE"/>
    <property type="match status" value="1"/>
</dbReference>
<evidence type="ECO:0000313" key="3">
    <source>
        <dbReference type="EMBL" id="PQP25184.1"/>
    </source>
</evidence>